<proteinExistence type="predicted"/>
<dbReference type="EMBL" id="AFWE01000151">
    <property type="protein sequence ID" value="EGU34931.1"/>
    <property type="molecule type" value="Genomic_DNA"/>
</dbReference>
<name>F9RPX9_9VIBR</name>
<reference evidence="1 2" key="1">
    <citation type="journal article" date="2012" name="Int. J. Syst. Evol. Microbiol.">
        <title>Vibrio caribbeanicus sp. nov., isolated from the marine sponge Scleritoderma cyanea.</title>
        <authorList>
            <person name="Hoffmann M."/>
            <person name="Monday S.R."/>
            <person name="Allard M.W."/>
            <person name="Strain E.A."/>
            <person name="Whittaker P."/>
            <person name="Naum M."/>
            <person name="McCarthy P.J."/>
            <person name="Lopez J.V."/>
            <person name="Fischer M."/>
            <person name="Brown E.W."/>
        </authorList>
    </citation>
    <scope>NUCLEOTIDE SEQUENCE [LARGE SCALE GENOMIC DNA]</scope>
    <source>
        <strain evidence="1 2">LMG 19158</strain>
    </source>
</reference>
<protein>
    <submittedName>
        <fullName evidence="1">Uncharacterized protein</fullName>
    </submittedName>
</protein>
<evidence type="ECO:0000313" key="2">
    <source>
        <dbReference type="Proteomes" id="UP000004349"/>
    </source>
</evidence>
<organism evidence="1 2">
    <name type="scientific">Vibrio scophthalmi LMG 19158</name>
    <dbReference type="NCBI Taxonomy" id="870967"/>
    <lineage>
        <taxon>Bacteria</taxon>
        <taxon>Pseudomonadati</taxon>
        <taxon>Pseudomonadota</taxon>
        <taxon>Gammaproteobacteria</taxon>
        <taxon>Vibrionales</taxon>
        <taxon>Vibrionaceae</taxon>
        <taxon>Vibrio</taxon>
    </lineage>
</organism>
<gene>
    <name evidence="1" type="ORF">VIS19158_10834</name>
</gene>
<dbReference type="Proteomes" id="UP000004349">
    <property type="component" value="Unassembled WGS sequence"/>
</dbReference>
<evidence type="ECO:0000313" key="1">
    <source>
        <dbReference type="EMBL" id="EGU34931.1"/>
    </source>
</evidence>
<accession>F9RPX9</accession>
<sequence>MSKDNIQEFIGRHYDDVSKARLARMEKVYSGDLDSTFNFRCNGELKEDFNQLCKVNQTNPTNALKAYMLACLRSDKLL</sequence>
<dbReference type="AlphaFoldDB" id="F9RPX9"/>
<comment type="caution">
    <text evidence="1">The sequence shown here is derived from an EMBL/GenBank/DDBJ whole genome shotgun (WGS) entry which is preliminary data.</text>
</comment>
<dbReference type="RefSeq" id="WP_005596208.1">
    <property type="nucleotide sequence ID" value="NZ_AFWE01000151.1"/>
</dbReference>